<protein>
    <submittedName>
        <fullName evidence="2">Uncharacterized protein</fullName>
    </submittedName>
</protein>
<feature type="region of interest" description="Disordered" evidence="1">
    <location>
        <begin position="504"/>
        <end position="530"/>
    </location>
</feature>
<feature type="compositionally biased region" description="Basic residues" evidence="1">
    <location>
        <begin position="400"/>
        <end position="413"/>
    </location>
</feature>
<evidence type="ECO:0000256" key="1">
    <source>
        <dbReference type="SAM" id="MobiDB-lite"/>
    </source>
</evidence>
<proteinExistence type="predicted"/>
<feature type="compositionally biased region" description="Acidic residues" evidence="1">
    <location>
        <begin position="517"/>
        <end position="530"/>
    </location>
</feature>
<feature type="compositionally biased region" description="Basic and acidic residues" evidence="1">
    <location>
        <begin position="281"/>
        <end position="303"/>
    </location>
</feature>
<feature type="region of interest" description="Disordered" evidence="1">
    <location>
        <begin position="214"/>
        <end position="303"/>
    </location>
</feature>
<comment type="caution">
    <text evidence="2">The sequence shown here is derived from an EMBL/GenBank/DDBJ whole genome shotgun (WGS) entry which is preliminary data.</text>
</comment>
<dbReference type="AlphaFoldDB" id="A0A9W9DB53"/>
<feature type="compositionally biased region" description="Basic and acidic residues" evidence="1">
    <location>
        <begin position="227"/>
        <end position="239"/>
    </location>
</feature>
<reference evidence="2" key="1">
    <citation type="submission" date="2022-10" db="EMBL/GenBank/DDBJ databases">
        <title>Tapping the CABI collections for fungal endophytes: first genome assemblies for Collariella, Neodidymelliopsis, Ascochyta clinopodiicola, Didymella pomorum, Didymosphaeria variabile, Neocosmospora piperis and Neocucurbitaria cava.</title>
        <authorList>
            <person name="Hill R."/>
        </authorList>
    </citation>
    <scope>NUCLEOTIDE SEQUENCE</scope>
    <source>
        <strain evidence="2">IMI 355091</strain>
    </source>
</reference>
<sequence length="530" mass="58588">MPDEKKEDQKSESKSQNGYSEEEVRKESSKAAKQAKAAQDKATELMQAAAAAGDPDERQKLLEEALEQQIQSKSLGKTAKYLRSGTFQGMAVGAGLGIAPGASLGAITGTLVGGVSSTALGGIGAGLGAATGWMHGPFWDMPDIAKGGGKLMQKITGNLPGWKATEQQKKQLEKMVGQINEQDTPSMQELESMGEDAGGLSGDQEKVVNDVKAKMPSMPSAGGSNESAKDENKEEKSKTEGSATSETGEKERKKPRKLQPKTEDSSPSSEEPGGAKKKPRNRDVEHRSGYGDMQAHREAEGMKEHIVQMIPEGQIDEKMATELLKPLHQKREYTTKYLATHPNYTGKQPEMTTFEQAEKLRRKKDKEQLRWVEDYDAGRIDENGDRLVPDSPEDGSRAAVTRRRPRSLSRSKSMRVQVVVPPHKRKRKEPRKVINPDPLPGSRTHVQYSYNQLVAVGRWHQIFTPGGKEEVREAIIEDDYNVNKGLPRNHTKYKKFMTECPEELRAPGIRGPFEVENKEEDEDEEGEEGE</sequence>
<gene>
    <name evidence="2" type="ORF">N0V91_002732</name>
</gene>
<accession>A0A9W9DB53</accession>
<evidence type="ECO:0000313" key="3">
    <source>
        <dbReference type="Proteomes" id="UP001140510"/>
    </source>
</evidence>
<dbReference type="OrthoDB" id="3930519at2759"/>
<keyword evidence="3" id="KW-1185">Reference proteome</keyword>
<feature type="compositionally biased region" description="Basic and acidic residues" evidence="1">
    <location>
        <begin position="1"/>
        <end position="13"/>
    </location>
</feature>
<dbReference type="Proteomes" id="UP001140510">
    <property type="component" value="Unassembled WGS sequence"/>
</dbReference>
<feature type="region of interest" description="Disordered" evidence="1">
    <location>
        <begin position="380"/>
        <end position="441"/>
    </location>
</feature>
<name>A0A9W9DB53_9PLEO</name>
<dbReference type="EMBL" id="JAPEVA010000012">
    <property type="protein sequence ID" value="KAJ4409375.1"/>
    <property type="molecule type" value="Genomic_DNA"/>
</dbReference>
<feature type="region of interest" description="Disordered" evidence="1">
    <location>
        <begin position="1"/>
        <end position="61"/>
    </location>
</feature>
<organism evidence="2 3">
    <name type="scientific">Didymella pomorum</name>
    <dbReference type="NCBI Taxonomy" id="749634"/>
    <lineage>
        <taxon>Eukaryota</taxon>
        <taxon>Fungi</taxon>
        <taxon>Dikarya</taxon>
        <taxon>Ascomycota</taxon>
        <taxon>Pezizomycotina</taxon>
        <taxon>Dothideomycetes</taxon>
        <taxon>Pleosporomycetidae</taxon>
        <taxon>Pleosporales</taxon>
        <taxon>Pleosporineae</taxon>
        <taxon>Didymellaceae</taxon>
        <taxon>Didymella</taxon>
    </lineage>
</organism>
<evidence type="ECO:0000313" key="2">
    <source>
        <dbReference type="EMBL" id="KAJ4409375.1"/>
    </source>
</evidence>